<keyword evidence="2" id="KW-1185">Reference proteome</keyword>
<organism evidence="1 2">
    <name type="scientific">Thalassoglobus neptunius</name>
    <dbReference type="NCBI Taxonomy" id="1938619"/>
    <lineage>
        <taxon>Bacteria</taxon>
        <taxon>Pseudomonadati</taxon>
        <taxon>Planctomycetota</taxon>
        <taxon>Planctomycetia</taxon>
        <taxon>Planctomycetales</taxon>
        <taxon>Planctomycetaceae</taxon>
        <taxon>Thalassoglobus</taxon>
    </lineage>
</organism>
<evidence type="ECO:0000313" key="1">
    <source>
        <dbReference type="EMBL" id="TWT56941.1"/>
    </source>
</evidence>
<dbReference type="Proteomes" id="UP000317243">
    <property type="component" value="Unassembled WGS sequence"/>
</dbReference>
<evidence type="ECO:0008006" key="3">
    <source>
        <dbReference type="Google" id="ProtNLM"/>
    </source>
</evidence>
<gene>
    <name evidence="1" type="ORF">KOR42_02970</name>
</gene>
<dbReference type="AlphaFoldDB" id="A0A5C5X3Q2"/>
<evidence type="ECO:0000313" key="2">
    <source>
        <dbReference type="Proteomes" id="UP000317243"/>
    </source>
</evidence>
<accession>A0A5C5X3Q2</accession>
<reference evidence="1 2" key="1">
    <citation type="submission" date="2019-02" db="EMBL/GenBank/DDBJ databases">
        <title>Deep-cultivation of Planctomycetes and their phenomic and genomic characterization uncovers novel biology.</title>
        <authorList>
            <person name="Wiegand S."/>
            <person name="Jogler M."/>
            <person name="Boedeker C."/>
            <person name="Pinto D."/>
            <person name="Vollmers J."/>
            <person name="Rivas-Marin E."/>
            <person name="Kohn T."/>
            <person name="Peeters S.H."/>
            <person name="Heuer A."/>
            <person name="Rast P."/>
            <person name="Oberbeckmann S."/>
            <person name="Bunk B."/>
            <person name="Jeske O."/>
            <person name="Meyerdierks A."/>
            <person name="Storesund J.E."/>
            <person name="Kallscheuer N."/>
            <person name="Luecker S."/>
            <person name="Lage O.M."/>
            <person name="Pohl T."/>
            <person name="Merkel B.J."/>
            <person name="Hornburger P."/>
            <person name="Mueller R.-W."/>
            <person name="Bruemmer F."/>
            <person name="Labrenz M."/>
            <person name="Spormann A.M."/>
            <person name="Op Den Camp H."/>
            <person name="Overmann J."/>
            <person name="Amann R."/>
            <person name="Jetten M.S.M."/>
            <person name="Mascher T."/>
            <person name="Medema M.H."/>
            <person name="Devos D.P."/>
            <person name="Kaster A.-K."/>
            <person name="Ovreas L."/>
            <person name="Rohde M."/>
            <person name="Galperin M.Y."/>
            <person name="Jogler C."/>
        </authorList>
    </citation>
    <scope>NUCLEOTIDE SEQUENCE [LARGE SCALE GENOMIC DNA]</scope>
    <source>
        <strain evidence="1 2">KOR42</strain>
    </source>
</reference>
<dbReference type="RefSeq" id="WP_197440767.1">
    <property type="nucleotide sequence ID" value="NZ_SIHI01000001.1"/>
</dbReference>
<comment type="caution">
    <text evidence="1">The sequence shown here is derived from an EMBL/GenBank/DDBJ whole genome shotgun (WGS) entry which is preliminary data.</text>
</comment>
<sequence>MKIHSRFGRLQLLMFLIIWLGLSVEAFAQMDFDEPPISYSSAPTDNPITRLQKRLADHDVTLHGENPRDYLASLLDALDIPKSSQTLVFSKTSLQLRKISPQRPRAIYFNDSTYVGWVQGGDVIEISTVDPALGAVFYTLSNSMPKRPEFVRDQGQCLACHESSRTHRVPGHLMRSVFVDKTGQPHFGSGTYTTTQSSPVEKRWGGWYVTGQHGALRHMGNVISNRNDRLETLDRESGANANDLSDFLDVDPYLESTSDIVALLVLTHQLEMHNLITRAVYETRSAEHYDTIMNAALDRPADHRSESTERRIASAGEKLLQCLLFADEAPLEDAIQSNGRFPEEFESRGPFDNQGRSLRQFKLNGRLFLYPCSYLIYSESFDALPLTAHSYVCRRLREILSGEDTSGNFGHLTEEDRLAIWEILSETKPELLRASDDQYKKVPADAE</sequence>
<name>A0A5C5X3Q2_9PLAN</name>
<dbReference type="EMBL" id="SIHI01000001">
    <property type="protein sequence ID" value="TWT56941.1"/>
    <property type="molecule type" value="Genomic_DNA"/>
</dbReference>
<proteinExistence type="predicted"/>
<protein>
    <recommendedName>
        <fullName evidence="3">Cytochrome c domain-containing protein</fullName>
    </recommendedName>
</protein>